<protein>
    <submittedName>
        <fullName evidence="3">Uncharacterized protein</fullName>
    </submittedName>
</protein>
<reference evidence="3 4" key="1">
    <citation type="submission" date="2019-11" db="EMBL/GenBank/DDBJ databases">
        <authorList>
            <person name="Ay H."/>
        </authorList>
    </citation>
    <scope>NUCLEOTIDE SEQUENCE [LARGE SCALE GENOMIC DNA]</scope>
    <source>
        <strain evidence="3 4">BG9H</strain>
    </source>
</reference>
<feature type="transmembrane region" description="Helical" evidence="2">
    <location>
        <begin position="12"/>
        <end position="36"/>
    </location>
</feature>
<organism evidence="3 4">
    <name type="scientific">Streptomyces anatolicus</name>
    <dbReference type="NCBI Taxonomy" id="2675858"/>
    <lineage>
        <taxon>Bacteria</taxon>
        <taxon>Bacillati</taxon>
        <taxon>Actinomycetota</taxon>
        <taxon>Actinomycetes</taxon>
        <taxon>Kitasatosporales</taxon>
        <taxon>Streptomycetaceae</taxon>
        <taxon>Streptomyces</taxon>
    </lineage>
</organism>
<comment type="caution">
    <text evidence="3">The sequence shown here is derived from an EMBL/GenBank/DDBJ whole genome shotgun (WGS) entry which is preliminary data.</text>
</comment>
<dbReference type="Proteomes" id="UP001197114">
    <property type="component" value="Unassembled WGS sequence"/>
</dbReference>
<proteinExistence type="predicted"/>
<evidence type="ECO:0000256" key="2">
    <source>
        <dbReference type="SAM" id="Phobius"/>
    </source>
</evidence>
<feature type="region of interest" description="Disordered" evidence="1">
    <location>
        <begin position="59"/>
        <end position="84"/>
    </location>
</feature>
<accession>A0ABS6YMT8</accession>
<keyword evidence="2" id="KW-1133">Transmembrane helix</keyword>
<sequence length="239" mass="26203">MIRVIRRYFEGLSRFEAAFVVAVVCLAAVGIGRAFWPSPDGATPRPTATVKKLPVVIGSPEPTLIDSQGERSDMGLPPPPASDASLTEKVLDEIREKALVMAGIPAQVGTRCEGGGVTVKKGEWTPCTATYRGVELVWEVFIEDVTGGGAGIVQLIDYQLFPPDSGVLLAKTVHGRFWAQHHEDAKELRCDRMPHLKKVALGKDTGYRCQYLDATGDTPRWVNKKVFLEEVGPVFRETW</sequence>
<evidence type="ECO:0000256" key="1">
    <source>
        <dbReference type="SAM" id="MobiDB-lite"/>
    </source>
</evidence>
<name>A0ABS6YMT8_9ACTN</name>
<keyword evidence="4" id="KW-1185">Reference proteome</keyword>
<evidence type="ECO:0000313" key="3">
    <source>
        <dbReference type="EMBL" id="MBW5421902.1"/>
    </source>
</evidence>
<evidence type="ECO:0000313" key="4">
    <source>
        <dbReference type="Proteomes" id="UP001197114"/>
    </source>
</evidence>
<dbReference type="EMBL" id="WMBF01000073">
    <property type="protein sequence ID" value="MBW5421902.1"/>
    <property type="molecule type" value="Genomic_DNA"/>
</dbReference>
<keyword evidence="2" id="KW-0472">Membrane</keyword>
<keyword evidence="2" id="KW-0812">Transmembrane</keyword>
<dbReference type="RefSeq" id="WP_219688367.1">
    <property type="nucleotide sequence ID" value="NZ_WMBF01000073.1"/>
</dbReference>
<gene>
    <name evidence="3" type="ORF">GKQ77_10030</name>
</gene>